<dbReference type="GeneID" id="95985623"/>
<evidence type="ECO:0000313" key="1">
    <source>
        <dbReference type="EMBL" id="KAL1410567.1"/>
    </source>
</evidence>
<dbReference type="Proteomes" id="UP001565368">
    <property type="component" value="Unassembled WGS sequence"/>
</dbReference>
<reference evidence="1 2" key="1">
    <citation type="submission" date="2023-08" db="EMBL/GenBank/DDBJ databases">
        <title>Annotated Genome Sequence of Vanrija albida AlHP1.</title>
        <authorList>
            <person name="Herzog R."/>
        </authorList>
    </citation>
    <scope>NUCLEOTIDE SEQUENCE [LARGE SCALE GENOMIC DNA]</scope>
    <source>
        <strain evidence="1 2">AlHP1</strain>
    </source>
</reference>
<proteinExistence type="predicted"/>
<name>A0ABR3Q7R9_9TREE</name>
<gene>
    <name evidence="1" type="ORF">Q8F55_004580</name>
</gene>
<dbReference type="EMBL" id="JBBXJM010000003">
    <property type="protein sequence ID" value="KAL1410567.1"/>
    <property type="molecule type" value="Genomic_DNA"/>
</dbReference>
<sequence>MDLYSRTFGLPTTIRPHEIGDVHDWATDHPDYINTNDQHLSCVIEIQRLRESWEFLMQQNQLGQTPRQFQHLMISDMESRAAGMLNKWFGPAGSPPNFDVANELRPKWSLLELMLAVKRFGLSSSGNEGLELDQYLALVNDIVIIIETHVERGTLGLYQDLSSSSTSVLCVFLKKLFPRFTLGQQAVVVSLLERLLHAHELASADDLESATAFVARFIRRVLGSIGREFDLTRQSTPVAGDMANPSQLSAWDALAAQLGPFVDTAPGFDLGPIDDQYWAQLLARTALDLGAGGLFNEQRMYLGQ</sequence>
<comment type="caution">
    <text evidence="1">The sequence shown here is derived from an EMBL/GenBank/DDBJ whole genome shotgun (WGS) entry which is preliminary data.</text>
</comment>
<evidence type="ECO:0000313" key="2">
    <source>
        <dbReference type="Proteomes" id="UP001565368"/>
    </source>
</evidence>
<keyword evidence="2" id="KW-1185">Reference proteome</keyword>
<organism evidence="1 2">
    <name type="scientific">Vanrija albida</name>
    <dbReference type="NCBI Taxonomy" id="181172"/>
    <lineage>
        <taxon>Eukaryota</taxon>
        <taxon>Fungi</taxon>
        <taxon>Dikarya</taxon>
        <taxon>Basidiomycota</taxon>
        <taxon>Agaricomycotina</taxon>
        <taxon>Tremellomycetes</taxon>
        <taxon>Trichosporonales</taxon>
        <taxon>Trichosporonaceae</taxon>
        <taxon>Vanrija</taxon>
    </lineage>
</organism>
<protein>
    <submittedName>
        <fullName evidence="1">Uncharacterized protein</fullName>
    </submittedName>
</protein>
<accession>A0ABR3Q7R9</accession>
<dbReference type="RefSeq" id="XP_069210511.1">
    <property type="nucleotide sequence ID" value="XM_069353093.1"/>
</dbReference>